<feature type="transmembrane region" description="Helical" evidence="6">
    <location>
        <begin position="224"/>
        <end position="242"/>
    </location>
</feature>
<keyword evidence="11" id="KW-1185">Reference proteome</keyword>
<evidence type="ECO:0000259" key="7">
    <source>
        <dbReference type="Pfam" id="PF00892"/>
    </source>
</evidence>
<organism evidence="10 12">
    <name type="scientific">Brachybacterium saurashtrense</name>
    <dbReference type="NCBI Taxonomy" id="556288"/>
    <lineage>
        <taxon>Bacteria</taxon>
        <taxon>Bacillati</taxon>
        <taxon>Actinomycetota</taxon>
        <taxon>Actinomycetes</taxon>
        <taxon>Micrococcales</taxon>
        <taxon>Dermabacteraceae</taxon>
        <taxon>Brachybacterium</taxon>
    </lineage>
</organism>
<dbReference type="EMBL" id="QSWH01000003">
    <property type="protein sequence ID" value="RRR23431.1"/>
    <property type="molecule type" value="Genomic_DNA"/>
</dbReference>
<feature type="transmembrane region" description="Helical" evidence="6">
    <location>
        <begin position="193"/>
        <end position="212"/>
    </location>
</feature>
<dbReference type="OrthoDB" id="5430053at2"/>
<feature type="transmembrane region" description="Helical" evidence="6">
    <location>
        <begin position="83"/>
        <end position="105"/>
    </location>
</feature>
<feature type="domain" description="EamA" evidence="7">
    <location>
        <begin position="162"/>
        <end position="293"/>
    </location>
</feature>
<dbReference type="Pfam" id="PF00892">
    <property type="entry name" value="EamA"/>
    <property type="match status" value="2"/>
</dbReference>
<evidence type="ECO:0000256" key="6">
    <source>
        <dbReference type="SAM" id="Phobius"/>
    </source>
</evidence>
<gene>
    <name evidence="8" type="ORF">DWV08_00855</name>
    <name evidence="10" type="ORF">DXU92_05985</name>
    <name evidence="9" type="ORF">DXU92_14755</name>
</gene>
<feature type="transmembrane region" description="Helical" evidence="6">
    <location>
        <begin position="279"/>
        <end position="295"/>
    </location>
</feature>
<feature type="domain" description="EamA" evidence="7">
    <location>
        <begin position="27"/>
        <end position="152"/>
    </location>
</feature>
<proteinExistence type="inferred from homology"/>
<feature type="transmembrane region" description="Helical" evidence="6">
    <location>
        <begin position="137"/>
        <end position="154"/>
    </location>
</feature>
<dbReference type="PANTHER" id="PTHR32322">
    <property type="entry name" value="INNER MEMBRANE TRANSPORTER"/>
    <property type="match status" value="1"/>
</dbReference>
<reference evidence="8 11" key="1">
    <citation type="submission" date="2018-07" db="EMBL/GenBank/DDBJ databases">
        <title>Brachybacterium saurashtrense DSM 23186 genome sequence.</title>
        <authorList>
            <person name="Guo L."/>
        </authorList>
    </citation>
    <scope>NUCLEOTIDE SEQUENCE [LARGE SCALE GENOMIC DNA]</scope>
    <source>
        <strain evidence="8 11">DSM 23186</strain>
    </source>
</reference>
<dbReference type="InterPro" id="IPR000620">
    <property type="entry name" value="EamA_dom"/>
</dbReference>
<evidence type="ECO:0000256" key="5">
    <source>
        <dbReference type="ARBA" id="ARBA00023136"/>
    </source>
</evidence>
<dbReference type="Proteomes" id="UP000254236">
    <property type="component" value="Chromosome"/>
</dbReference>
<dbReference type="InterPro" id="IPR050638">
    <property type="entry name" value="AA-Vitamin_Transporters"/>
</dbReference>
<evidence type="ECO:0000313" key="12">
    <source>
        <dbReference type="Proteomes" id="UP000282185"/>
    </source>
</evidence>
<feature type="transmembrane region" description="Helical" evidence="6">
    <location>
        <begin position="254"/>
        <end position="273"/>
    </location>
</feature>
<sequence>MKQLDIEVPPTVAPSVDGAPSPLLTPLLTAVAPLAWGTTYVVTTELLPAGHPLWSAVLRALPAGLIALALTRRLPCGHWWWRALLLGVLNIGAFFPLLFLAAYLLPGGVAGIFGAAGPLLVAVLAALFLGERPAAHRILWGILALLGVAGMILGPEHSLAPLGVLAGLGGATSMALGTVFAKRWQPSVGPLAYAGWQLTAGGAALLPLALMVEGAPPALDERAVLGYLWLALIGTLLAYTLWFRGLGRMPAGVAAFLPVLSPLVAVLLGLLVLGETLTVVQAVGFALALTAVVAAQRPGRAVRGGGAA</sequence>
<dbReference type="SUPFAM" id="SSF103481">
    <property type="entry name" value="Multidrug resistance efflux transporter EmrE"/>
    <property type="match status" value="2"/>
</dbReference>
<accession>A0A345YT56</accession>
<dbReference type="KEGG" id="bsau:DWV08_00855"/>
<dbReference type="EMBL" id="QSWH01000008">
    <property type="protein sequence ID" value="RRR21379.1"/>
    <property type="molecule type" value="Genomic_DNA"/>
</dbReference>
<evidence type="ECO:0000256" key="4">
    <source>
        <dbReference type="ARBA" id="ARBA00022989"/>
    </source>
</evidence>
<evidence type="ECO:0000256" key="3">
    <source>
        <dbReference type="ARBA" id="ARBA00022692"/>
    </source>
</evidence>
<comment type="similarity">
    <text evidence="2">Belongs to the EamA transporter family.</text>
</comment>
<dbReference type="RefSeq" id="WP_115414851.1">
    <property type="nucleotide sequence ID" value="NZ_CP031356.1"/>
</dbReference>
<comment type="subcellular location">
    <subcellularLocation>
        <location evidence="1">Membrane</location>
        <topology evidence="1">Multi-pass membrane protein</topology>
    </subcellularLocation>
</comment>
<feature type="transmembrane region" description="Helical" evidence="6">
    <location>
        <begin position="53"/>
        <end position="71"/>
    </location>
</feature>
<name>A0A345YT56_9MICO</name>
<dbReference type="InterPro" id="IPR037185">
    <property type="entry name" value="EmrE-like"/>
</dbReference>
<keyword evidence="3 6" id="KW-0812">Transmembrane</keyword>
<evidence type="ECO:0000313" key="8">
    <source>
        <dbReference type="EMBL" id="AXK47108.1"/>
    </source>
</evidence>
<keyword evidence="4 6" id="KW-1133">Transmembrane helix</keyword>
<dbReference type="Gene3D" id="1.10.3730.20">
    <property type="match status" value="1"/>
</dbReference>
<keyword evidence="5 6" id="KW-0472">Membrane</keyword>
<reference evidence="10 12" key="2">
    <citation type="submission" date="2018-08" db="EMBL/GenBank/DDBJ databases">
        <title>Brachybacterium saurashtrense DSM 23186.</title>
        <authorList>
            <person name="Li Y."/>
        </authorList>
    </citation>
    <scope>NUCLEOTIDE SEQUENCE [LARGE SCALE GENOMIC DNA]</scope>
    <source>
        <strain evidence="10 12">DSM 23186</strain>
    </source>
</reference>
<dbReference type="EMBL" id="CP031356">
    <property type="protein sequence ID" value="AXK47108.1"/>
    <property type="molecule type" value="Genomic_DNA"/>
</dbReference>
<feature type="transmembrane region" description="Helical" evidence="6">
    <location>
        <begin position="111"/>
        <end position="130"/>
    </location>
</feature>
<dbReference type="GO" id="GO:0016020">
    <property type="term" value="C:membrane"/>
    <property type="evidence" value="ECO:0007669"/>
    <property type="project" value="UniProtKB-SubCell"/>
</dbReference>
<evidence type="ECO:0000313" key="11">
    <source>
        <dbReference type="Proteomes" id="UP000254236"/>
    </source>
</evidence>
<protein>
    <submittedName>
        <fullName evidence="10">EamA family transporter</fullName>
    </submittedName>
</protein>
<evidence type="ECO:0000313" key="10">
    <source>
        <dbReference type="EMBL" id="RRR23431.1"/>
    </source>
</evidence>
<dbReference type="PANTHER" id="PTHR32322:SF2">
    <property type="entry name" value="EAMA DOMAIN-CONTAINING PROTEIN"/>
    <property type="match status" value="1"/>
</dbReference>
<evidence type="ECO:0000256" key="2">
    <source>
        <dbReference type="ARBA" id="ARBA00007362"/>
    </source>
</evidence>
<dbReference type="AlphaFoldDB" id="A0A345YT56"/>
<evidence type="ECO:0000256" key="1">
    <source>
        <dbReference type="ARBA" id="ARBA00004141"/>
    </source>
</evidence>
<dbReference type="Proteomes" id="UP000282185">
    <property type="component" value="Unassembled WGS sequence"/>
</dbReference>
<feature type="transmembrane region" description="Helical" evidence="6">
    <location>
        <begin position="160"/>
        <end position="181"/>
    </location>
</feature>
<evidence type="ECO:0000313" key="9">
    <source>
        <dbReference type="EMBL" id="RRR21379.1"/>
    </source>
</evidence>